<dbReference type="RefSeq" id="XP_056699429.1">
    <property type="nucleotide sequence ID" value="XM_056843451.1"/>
</dbReference>
<dbReference type="AlphaFoldDB" id="A0A9R0J4M2"/>
<evidence type="ECO:0000256" key="1">
    <source>
        <dbReference type="SAM" id="MobiDB-lite"/>
    </source>
</evidence>
<sequence length="526" mass="59036">MGKDSKNNRQPSHLLLKDQAKNRIEDLQSVINEIQVARKESRAGDVVTLEEQVNQILREWKDDLEKSTPASSLNEDSLGSFSKELGQLLQQFDVEDDATSPLTVPHNMRHGDATGAFAVSNSGRDEEVCYLNFTPQQQNFQGFQDHTPQQHEFQGFQSHIPQHEFPGFDSHPPQHHELPGFENHKPESQDYQGFENCNGVATTVQGSMINNFEPSDVHNMVPNNFSMMTQLDFLPLDEHQNLDSEIFISSSGIENWGMDVFSDFSSNVNPPPSAFLGPKCALWDCVRPAKSTEICRNYCSGFHAELAVKECPPGSCPILRPGGIGLKDGPLFVALKSKLEGKDVGIPECLGAASAKSPWNTPELFDISISEGEKIREWLFFDKPRKAFETGNRKQRSLPDHEGRGWHESRKQNANEYNGQKRSYYADPQPQKELEWHLFEYEINKCNTIALYRLELKVAEEKKSPKTKVTTNDPLGDLQKQMGRLTAQGSAENKRSGKGKAKVNVNSDHGNGNGNGKGERHFTDNE</sequence>
<proteinExistence type="predicted"/>
<evidence type="ECO:0000313" key="3">
    <source>
        <dbReference type="RefSeq" id="XP_021860417.2"/>
    </source>
</evidence>
<reference evidence="2" key="1">
    <citation type="journal article" date="2021" name="Nat. Commun.">
        <title>Genomic analyses provide insights into spinach domestication and the genetic basis of agronomic traits.</title>
        <authorList>
            <person name="Cai X."/>
            <person name="Sun X."/>
            <person name="Xu C."/>
            <person name="Sun H."/>
            <person name="Wang X."/>
            <person name="Ge C."/>
            <person name="Zhang Z."/>
            <person name="Wang Q."/>
            <person name="Fei Z."/>
            <person name="Jiao C."/>
            <person name="Wang Q."/>
        </authorList>
    </citation>
    <scope>NUCLEOTIDE SEQUENCE [LARGE SCALE GENOMIC DNA]</scope>
    <source>
        <strain evidence="2">cv. Varoflay</strain>
    </source>
</reference>
<accession>A0A9R0J4M2</accession>
<evidence type="ECO:0000313" key="6">
    <source>
        <dbReference type="RefSeq" id="XP_056699429.1"/>
    </source>
</evidence>
<reference evidence="3 4" key="2">
    <citation type="submission" date="2025-05" db="UniProtKB">
        <authorList>
            <consortium name="RefSeq"/>
        </authorList>
    </citation>
    <scope>IDENTIFICATION</scope>
    <source>
        <tissue evidence="3 4">Leaf</tissue>
    </source>
</reference>
<dbReference type="Proteomes" id="UP000813463">
    <property type="component" value="Chromosome 4"/>
</dbReference>
<gene>
    <name evidence="3 4 5 6" type="primary">LOC110799457</name>
</gene>
<dbReference type="GO" id="GO:0048578">
    <property type="term" value="P:positive regulation of long-day photoperiodism, flowering"/>
    <property type="evidence" value="ECO:0000318"/>
    <property type="project" value="GO_Central"/>
</dbReference>
<dbReference type="GeneID" id="110799457"/>
<keyword evidence="2" id="KW-1185">Reference proteome</keyword>
<dbReference type="RefSeq" id="XP_021860417.2">
    <property type="nucleotide sequence ID" value="XM_022004725.2"/>
</dbReference>
<dbReference type="GO" id="GO:0043565">
    <property type="term" value="F:sequence-specific DNA binding"/>
    <property type="evidence" value="ECO:0000318"/>
    <property type="project" value="GO_Central"/>
</dbReference>
<feature type="region of interest" description="Disordered" evidence="1">
    <location>
        <begin position="390"/>
        <end position="424"/>
    </location>
</feature>
<organism evidence="2 4">
    <name type="scientific">Spinacia oleracea</name>
    <name type="common">Spinach</name>
    <dbReference type="NCBI Taxonomy" id="3562"/>
    <lineage>
        <taxon>Eukaryota</taxon>
        <taxon>Viridiplantae</taxon>
        <taxon>Streptophyta</taxon>
        <taxon>Embryophyta</taxon>
        <taxon>Tracheophyta</taxon>
        <taxon>Spermatophyta</taxon>
        <taxon>Magnoliopsida</taxon>
        <taxon>eudicotyledons</taxon>
        <taxon>Gunneridae</taxon>
        <taxon>Pentapetalae</taxon>
        <taxon>Caryophyllales</taxon>
        <taxon>Chenopodiaceae</taxon>
        <taxon>Chenopodioideae</taxon>
        <taxon>Anserineae</taxon>
        <taxon>Spinacia</taxon>
    </lineage>
</organism>
<evidence type="ECO:0000313" key="2">
    <source>
        <dbReference type="Proteomes" id="UP000813463"/>
    </source>
</evidence>
<dbReference type="RefSeq" id="XP_056699428.1">
    <property type="nucleotide sequence ID" value="XM_056843450.1"/>
</dbReference>
<dbReference type="PANTHER" id="PTHR33873">
    <property type="entry name" value="TRANSCRIPTION FACTOR VOZ1"/>
    <property type="match status" value="1"/>
</dbReference>
<dbReference type="InterPro" id="IPR039277">
    <property type="entry name" value="VOZ1/VOZ2"/>
</dbReference>
<dbReference type="KEGG" id="soe:110799457"/>
<dbReference type="GO" id="GO:0045893">
    <property type="term" value="P:positive regulation of DNA-templated transcription"/>
    <property type="evidence" value="ECO:0000318"/>
    <property type="project" value="GO_Central"/>
</dbReference>
<evidence type="ECO:0000313" key="4">
    <source>
        <dbReference type="RefSeq" id="XP_021860418.2"/>
    </source>
</evidence>
<evidence type="ECO:0000313" key="5">
    <source>
        <dbReference type="RefSeq" id="XP_056699428.1"/>
    </source>
</evidence>
<feature type="compositionally biased region" description="Basic and acidic residues" evidence="1">
    <location>
        <begin position="517"/>
        <end position="526"/>
    </location>
</feature>
<name>A0A9R0J4M2_SPIOL</name>
<protein>
    <submittedName>
        <fullName evidence="3 4">Transcription factor VOZ1-like</fullName>
    </submittedName>
</protein>
<dbReference type="PANTHER" id="PTHR33873:SF15">
    <property type="entry name" value="TRANSCRIPTION FACTOR VOZ2"/>
    <property type="match status" value="1"/>
</dbReference>
<feature type="region of interest" description="Disordered" evidence="1">
    <location>
        <begin position="461"/>
        <end position="526"/>
    </location>
</feature>
<dbReference type="GO" id="GO:0005634">
    <property type="term" value="C:nucleus"/>
    <property type="evidence" value="ECO:0000318"/>
    <property type="project" value="GO_Central"/>
</dbReference>
<dbReference type="RefSeq" id="XP_021860418.2">
    <property type="nucleotide sequence ID" value="XM_022004726.2"/>
</dbReference>
<feature type="compositionally biased region" description="Basic and acidic residues" evidence="1">
    <location>
        <begin position="390"/>
        <end position="413"/>
    </location>
</feature>